<organism evidence="2 3">
    <name type="scientific">Ganoderma sinense ZZ0214-1</name>
    <dbReference type="NCBI Taxonomy" id="1077348"/>
    <lineage>
        <taxon>Eukaryota</taxon>
        <taxon>Fungi</taxon>
        <taxon>Dikarya</taxon>
        <taxon>Basidiomycota</taxon>
        <taxon>Agaricomycotina</taxon>
        <taxon>Agaricomycetes</taxon>
        <taxon>Polyporales</taxon>
        <taxon>Polyporaceae</taxon>
        <taxon>Ganoderma</taxon>
    </lineage>
</organism>
<name>A0A2G8SNQ6_9APHY</name>
<evidence type="ECO:0000313" key="2">
    <source>
        <dbReference type="EMBL" id="PIL35407.1"/>
    </source>
</evidence>
<dbReference type="InterPro" id="IPR036291">
    <property type="entry name" value="NAD(P)-bd_dom_sf"/>
</dbReference>
<dbReference type="InterPro" id="IPR051783">
    <property type="entry name" value="NAD(P)-dependent_oxidoreduct"/>
</dbReference>
<sequence length="345" mass="38484">MSQKTPIFCTGATGYIGGAVLARLLNHPNRDNFQITALVRNPEKARILNTRFGVNAVLGSHHERDKIERLVEDNHVIFHVADADDHELIKAVLKGLKNRHAKLGVMPILIHTSGAGVLADNARGEYPSKTIYSDLDVRQLKDIPETAFHRTVDLRVVDADERGYARCQIILPSTVYGIAKHALVEAGVANPRSIQIPTIVRASLSRGRAGVVGKGLSMWPSVHTTDLAELYMVVFDNVMENPNKVGHGWQGFYFAENGEHRWLDISNSVGQAMFELQLTENPEPTSFTVEELKKYFEYEEMGWYFGSNVRARGDRGRELGWAPKRTTQDMLASIKPEVAMSAKKP</sequence>
<dbReference type="Proteomes" id="UP000230002">
    <property type="component" value="Unassembled WGS sequence"/>
</dbReference>
<gene>
    <name evidence="2" type="ORF">GSI_02133</name>
</gene>
<feature type="domain" description="NAD(P)-binding" evidence="1">
    <location>
        <begin position="11"/>
        <end position="105"/>
    </location>
</feature>
<dbReference type="InterPro" id="IPR016040">
    <property type="entry name" value="NAD(P)-bd_dom"/>
</dbReference>
<protein>
    <recommendedName>
        <fullName evidence="1">NAD(P)-binding domain-containing protein</fullName>
    </recommendedName>
</protein>
<dbReference type="GO" id="GO:0005737">
    <property type="term" value="C:cytoplasm"/>
    <property type="evidence" value="ECO:0007669"/>
    <property type="project" value="TreeGrafter"/>
</dbReference>
<dbReference type="Gene3D" id="3.40.50.720">
    <property type="entry name" value="NAD(P)-binding Rossmann-like Domain"/>
    <property type="match status" value="1"/>
</dbReference>
<comment type="caution">
    <text evidence="2">The sequence shown here is derived from an EMBL/GenBank/DDBJ whole genome shotgun (WGS) entry which is preliminary data.</text>
</comment>
<dbReference type="GO" id="GO:0004029">
    <property type="term" value="F:aldehyde dehydrogenase (NAD+) activity"/>
    <property type="evidence" value="ECO:0007669"/>
    <property type="project" value="TreeGrafter"/>
</dbReference>
<evidence type="ECO:0000259" key="1">
    <source>
        <dbReference type="Pfam" id="PF13460"/>
    </source>
</evidence>
<dbReference type="OrthoDB" id="10262413at2759"/>
<dbReference type="EMBL" id="AYKW01000003">
    <property type="protein sequence ID" value="PIL35407.1"/>
    <property type="molecule type" value="Genomic_DNA"/>
</dbReference>
<dbReference type="SUPFAM" id="SSF51735">
    <property type="entry name" value="NAD(P)-binding Rossmann-fold domains"/>
    <property type="match status" value="1"/>
</dbReference>
<accession>A0A2G8SNQ6</accession>
<dbReference type="PANTHER" id="PTHR48079:SF6">
    <property type="entry name" value="NAD(P)-BINDING DOMAIN-CONTAINING PROTEIN-RELATED"/>
    <property type="match status" value="1"/>
</dbReference>
<dbReference type="AlphaFoldDB" id="A0A2G8SNQ6"/>
<dbReference type="STRING" id="1077348.A0A2G8SNQ6"/>
<evidence type="ECO:0000313" key="3">
    <source>
        <dbReference type="Proteomes" id="UP000230002"/>
    </source>
</evidence>
<dbReference type="PANTHER" id="PTHR48079">
    <property type="entry name" value="PROTEIN YEEZ"/>
    <property type="match status" value="1"/>
</dbReference>
<reference evidence="2 3" key="1">
    <citation type="journal article" date="2015" name="Sci. Rep.">
        <title>Chromosome-level genome map provides insights into diverse defense mechanisms in the medicinal fungus Ganoderma sinense.</title>
        <authorList>
            <person name="Zhu Y."/>
            <person name="Xu J."/>
            <person name="Sun C."/>
            <person name="Zhou S."/>
            <person name="Xu H."/>
            <person name="Nelson D.R."/>
            <person name="Qian J."/>
            <person name="Song J."/>
            <person name="Luo H."/>
            <person name="Xiang L."/>
            <person name="Li Y."/>
            <person name="Xu Z."/>
            <person name="Ji A."/>
            <person name="Wang L."/>
            <person name="Lu S."/>
            <person name="Hayward A."/>
            <person name="Sun W."/>
            <person name="Li X."/>
            <person name="Schwartz D.C."/>
            <person name="Wang Y."/>
            <person name="Chen S."/>
        </authorList>
    </citation>
    <scope>NUCLEOTIDE SEQUENCE [LARGE SCALE GENOMIC DNA]</scope>
    <source>
        <strain evidence="2 3">ZZ0214-1</strain>
    </source>
</reference>
<proteinExistence type="predicted"/>
<dbReference type="Pfam" id="PF13460">
    <property type="entry name" value="NAD_binding_10"/>
    <property type="match status" value="1"/>
</dbReference>
<keyword evidence="3" id="KW-1185">Reference proteome</keyword>